<keyword evidence="4" id="KW-1185">Reference proteome</keyword>
<dbReference type="EMBL" id="JAYGJQ010000003">
    <property type="protein sequence ID" value="MEA9358564.1"/>
    <property type="molecule type" value="Genomic_DNA"/>
</dbReference>
<dbReference type="PANTHER" id="PTHR31284:SF10">
    <property type="entry name" value="ACID PHOSPHATASE-LIKE PROTEIN"/>
    <property type="match status" value="1"/>
</dbReference>
<dbReference type="PANTHER" id="PTHR31284">
    <property type="entry name" value="ACID PHOSPHATASE-LIKE PROTEIN"/>
    <property type="match status" value="1"/>
</dbReference>
<dbReference type="InterPro" id="IPR006423">
    <property type="entry name" value="Lipo_e_P4"/>
</dbReference>
<dbReference type="Gene3D" id="3.40.50.1000">
    <property type="entry name" value="HAD superfamily/HAD-like"/>
    <property type="match status" value="1"/>
</dbReference>
<name>A0ABU5VZR9_9BACT</name>
<dbReference type="Proteomes" id="UP001302274">
    <property type="component" value="Unassembled WGS sequence"/>
</dbReference>
<keyword evidence="1 2" id="KW-0732">Signal</keyword>
<feature type="signal peptide" evidence="2">
    <location>
        <begin position="1"/>
        <end position="20"/>
    </location>
</feature>
<dbReference type="InterPro" id="IPR036412">
    <property type="entry name" value="HAD-like_sf"/>
</dbReference>
<evidence type="ECO:0000256" key="1">
    <source>
        <dbReference type="ARBA" id="ARBA00022729"/>
    </source>
</evidence>
<gene>
    <name evidence="3" type="ORF">SHI21_20170</name>
</gene>
<comment type="caution">
    <text evidence="3">The sequence shown here is derived from an EMBL/GenBank/DDBJ whole genome shotgun (WGS) entry which is preliminary data.</text>
</comment>
<proteinExistence type="predicted"/>
<sequence>MRSLLTILTLTVLASCSTHSNSVSDSVAKPNPREYQVGAYLWQQTSGEYRALTYQAYNIAKERVERDLEDKHNKKRAVIFDIDETVLDNSFGGAMEIREGLSWKENHFAEWVKMKQAIAIPGALDFVKFLEARNVEIFYITNRASDMFQDTFDNLKAQGFPVKKENLMPMPKEHTKEPRRLEVLKKYSVVLYVGDNLSDFPGGYEKTTVEERNALVDKMKADFGQKFIILPNPLYGDWERALPANKSRYENLKVKP</sequence>
<organism evidence="3 4">
    <name type="scientific">Bacteriovorax antarcticus</name>
    <dbReference type="NCBI Taxonomy" id="3088717"/>
    <lineage>
        <taxon>Bacteria</taxon>
        <taxon>Pseudomonadati</taxon>
        <taxon>Bdellovibrionota</taxon>
        <taxon>Bacteriovoracia</taxon>
        <taxon>Bacteriovoracales</taxon>
        <taxon>Bacteriovoracaceae</taxon>
        <taxon>Bacteriovorax</taxon>
    </lineage>
</organism>
<evidence type="ECO:0000256" key="2">
    <source>
        <dbReference type="SAM" id="SignalP"/>
    </source>
</evidence>
<reference evidence="3 4" key="1">
    <citation type="submission" date="2023-11" db="EMBL/GenBank/DDBJ databases">
        <title>A Novel Polar Bacteriovorax (B. antarcticus) Isolated from the Biocrust in Antarctica.</title>
        <authorList>
            <person name="Mun W."/>
            <person name="Choi S.Y."/>
            <person name="Mitchell R.J."/>
        </authorList>
    </citation>
    <scope>NUCLEOTIDE SEQUENCE [LARGE SCALE GENOMIC DNA]</scope>
    <source>
        <strain evidence="3 4">PP10</strain>
    </source>
</reference>
<accession>A0ABU5VZR9</accession>
<dbReference type="PIRSF" id="PIRSF019271">
    <property type="entry name" value="Acid_Ptase_C"/>
    <property type="match status" value="1"/>
</dbReference>
<protein>
    <submittedName>
        <fullName evidence="3">5'-nucleotidase, lipoprotein e(P4) family</fullName>
    </submittedName>
</protein>
<dbReference type="RefSeq" id="WP_323579033.1">
    <property type="nucleotide sequence ID" value="NZ_JAYGJQ010000003.1"/>
</dbReference>
<evidence type="ECO:0000313" key="4">
    <source>
        <dbReference type="Proteomes" id="UP001302274"/>
    </source>
</evidence>
<dbReference type="NCBIfam" id="TIGR01533">
    <property type="entry name" value="lipo_e_P4"/>
    <property type="match status" value="1"/>
</dbReference>
<keyword evidence="3" id="KW-0449">Lipoprotein</keyword>
<evidence type="ECO:0000313" key="3">
    <source>
        <dbReference type="EMBL" id="MEA9358564.1"/>
    </source>
</evidence>
<dbReference type="SUPFAM" id="SSF56784">
    <property type="entry name" value="HAD-like"/>
    <property type="match status" value="1"/>
</dbReference>
<dbReference type="SFLD" id="SFLDG01125">
    <property type="entry name" value="C1.1:_Acid_Phosphatase_Like"/>
    <property type="match status" value="1"/>
</dbReference>
<dbReference type="PROSITE" id="PS51257">
    <property type="entry name" value="PROKAR_LIPOPROTEIN"/>
    <property type="match status" value="1"/>
</dbReference>
<dbReference type="InterPro" id="IPR023214">
    <property type="entry name" value="HAD_sf"/>
</dbReference>
<feature type="chain" id="PRO_5045922053" evidence="2">
    <location>
        <begin position="21"/>
        <end position="256"/>
    </location>
</feature>
<dbReference type="InterPro" id="IPR005519">
    <property type="entry name" value="Acid_phosphat_B-like"/>
</dbReference>
<dbReference type="Pfam" id="PF03767">
    <property type="entry name" value="Acid_phosphat_B"/>
    <property type="match status" value="1"/>
</dbReference>
<dbReference type="SFLD" id="SFLDS00003">
    <property type="entry name" value="Haloacid_Dehalogenase"/>
    <property type="match status" value="1"/>
</dbReference>